<dbReference type="SUPFAM" id="SSF53335">
    <property type="entry name" value="S-adenosyl-L-methionine-dependent methyltransferases"/>
    <property type="match status" value="1"/>
</dbReference>
<dbReference type="InterPro" id="IPR019734">
    <property type="entry name" value="TPR_rpt"/>
</dbReference>
<organism evidence="7 8">
    <name type="scientific">Duganella sacchari</name>
    <dbReference type="NCBI Taxonomy" id="551987"/>
    <lineage>
        <taxon>Bacteria</taxon>
        <taxon>Pseudomonadati</taxon>
        <taxon>Pseudomonadota</taxon>
        <taxon>Betaproteobacteria</taxon>
        <taxon>Burkholderiales</taxon>
        <taxon>Oxalobacteraceae</taxon>
        <taxon>Telluria group</taxon>
        <taxon>Duganella</taxon>
    </lineage>
</organism>
<dbReference type="Proteomes" id="UP000184339">
    <property type="component" value="Unassembled WGS sequence"/>
</dbReference>
<dbReference type="PANTHER" id="PTHR24422">
    <property type="entry name" value="CHEMOTAXIS PROTEIN METHYLTRANSFERASE"/>
    <property type="match status" value="1"/>
</dbReference>
<dbReference type="PRINTS" id="PR00996">
    <property type="entry name" value="CHERMTFRASE"/>
</dbReference>
<dbReference type="EMBL" id="FRCX01000020">
    <property type="protein sequence ID" value="SHN44071.1"/>
    <property type="molecule type" value="Genomic_DNA"/>
</dbReference>
<dbReference type="InterPro" id="IPR050903">
    <property type="entry name" value="Bact_Chemotaxis_MeTrfase"/>
</dbReference>
<dbReference type="InterPro" id="IPR000780">
    <property type="entry name" value="CheR_MeTrfase"/>
</dbReference>
<reference evidence="8" key="1">
    <citation type="submission" date="2016-11" db="EMBL/GenBank/DDBJ databases">
        <authorList>
            <person name="Varghese N."/>
            <person name="Submissions S."/>
        </authorList>
    </citation>
    <scope>NUCLEOTIDE SEQUENCE [LARGE SCALE GENOMIC DNA]</scope>
    <source>
        <strain evidence="8">Sac-22</strain>
    </source>
</reference>
<keyword evidence="4" id="KW-0802">TPR repeat</keyword>
<evidence type="ECO:0000256" key="5">
    <source>
        <dbReference type="SAM" id="MobiDB-lite"/>
    </source>
</evidence>
<sequence>MTPAQTMLRAATGLNLSKSIVERAIKNRMEQTAAKDHDDYLRQMTPEEMTALVELVVVPESWFYRDPQAFVAMTDFARARLAANNDRLVRILSIPCAGGEEPYTIAMVLTDAGIPPENFMVDAFDISPTCVARAKSGIYGRNAFRAQDLAFRDLHFTSAGDGDYRVNDEIRKQVRFKQGNLLEFDLSTRAGYYDVVFCRNLLIYFDKPTTKAAIEKLSALLMDDGQLFAGYAEVPSFCQHGFSPLSHNQAFGLQKETAAPRKSLHTTRTPAKPPAPKATRSIASPPSLPPSAPAPRPRVAAPAAVKPATAPPAVAANLLAEARRLADLGDIKAAETRCRDHLALHPESAEAYFILGLLNELTNKPKMAEDYWKRCIYLQPDHYEALCHLALLAEANNDASGAAALKARAARIYKRQQAS</sequence>
<keyword evidence="3" id="KW-0949">S-adenosyl-L-methionine</keyword>
<proteinExistence type="predicted"/>
<dbReference type="GO" id="GO:0008757">
    <property type="term" value="F:S-adenosylmethionine-dependent methyltransferase activity"/>
    <property type="evidence" value="ECO:0007669"/>
    <property type="project" value="InterPro"/>
</dbReference>
<dbReference type="GO" id="GO:0032259">
    <property type="term" value="P:methylation"/>
    <property type="evidence" value="ECO:0007669"/>
    <property type="project" value="UniProtKB-KW"/>
</dbReference>
<gene>
    <name evidence="7" type="ORF">SAMN05192549_12014</name>
</gene>
<dbReference type="STRING" id="551987.SAMN05192549_12014"/>
<dbReference type="InterPro" id="IPR029063">
    <property type="entry name" value="SAM-dependent_MTases_sf"/>
</dbReference>
<keyword evidence="2 7" id="KW-0808">Transferase</keyword>
<dbReference type="Gene3D" id="1.25.40.10">
    <property type="entry name" value="Tetratricopeptide repeat domain"/>
    <property type="match status" value="1"/>
</dbReference>
<dbReference type="SMART" id="SM00138">
    <property type="entry name" value="MeTrc"/>
    <property type="match status" value="1"/>
</dbReference>
<evidence type="ECO:0000313" key="7">
    <source>
        <dbReference type="EMBL" id="SHN44071.1"/>
    </source>
</evidence>
<dbReference type="AlphaFoldDB" id="A0A1M7RD31"/>
<dbReference type="PROSITE" id="PS50123">
    <property type="entry name" value="CHER"/>
    <property type="match status" value="1"/>
</dbReference>
<protein>
    <submittedName>
        <fullName evidence="7">Chemotaxis protein methyltransferase WspC</fullName>
    </submittedName>
</protein>
<dbReference type="RefSeq" id="WP_072790255.1">
    <property type="nucleotide sequence ID" value="NZ_FRCX01000020.1"/>
</dbReference>
<dbReference type="InterPro" id="IPR011990">
    <property type="entry name" value="TPR-like_helical_dom_sf"/>
</dbReference>
<dbReference type="SUPFAM" id="SSF48452">
    <property type="entry name" value="TPR-like"/>
    <property type="match status" value="1"/>
</dbReference>
<evidence type="ECO:0000256" key="2">
    <source>
        <dbReference type="ARBA" id="ARBA00022679"/>
    </source>
</evidence>
<accession>A0A1M7RD31</accession>
<feature type="region of interest" description="Disordered" evidence="5">
    <location>
        <begin position="258"/>
        <end position="306"/>
    </location>
</feature>
<dbReference type="Gene3D" id="3.40.50.150">
    <property type="entry name" value="Vaccinia Virus protein VP39"/>
    <property type="match status" value="1"/>
</dbReference>
<evidence type="ECO:0000256" key="4">
    <source>
        <dbReference type="PROSITE-ProRule" id="PRU00339"/>
    </source>
</evidence>
<dbReference type="PROSITE" id="PS50005">
    <property type="entry name" value="TPR"/>
    <property type="match status" value="1"/>
</dbReference>
<feature type="repeat" description="TPR" evidence="4">
    <location>
        <begin position="349"/>
        <end position="382"/>
    </location>
</feature>
<keyword evidence="8" id="KW-1185">Reference proteome</keyword>
<dbReference type="InterPro" id="IPR022642">
    <property type="entry name" value="CheR_C"/>
</dbReference>
<keyword evidence="1 7" id="KW-0489">Methyltransferase</keyword>
<feature type="compositionally biased region" description="Pro residues" evidence="5">
    <location>
        <begin position="286"/>
        <end position="296"/>
    </location>
</feature>
<dbReference type="Pfam" id="PF01739">
    <property type="entry name" value="CheR"/>
    <property type="match status" value="1"/>
</dbReference>
<evidence type="ECO:0000259" key="6">
    <source>
        <dbReference type="PROSITE" id="PS50123"/>
    </source>
</evidence>
<feature type="domain" description="CheR-type methyltransferase" evidence="6">
    <location>
        <begin position="1"/>
        <end position="233"/>
    </location>
</feature>
<name>A0A1M7RD31_9BURK</name>
<dbReference type="SMART" id="SM00028">
    <property type="entry name" value="TPR"/>
    <property type="match status" value="1"/>
</dbReference>
<feature type="compositionally biased region" description="Low complexity" evidence="5">
    <location>
        <begin position="297"/>
        <end position="306"/>
    </location>
</feature>
<evidence type="ECO:0000256" key="3">
    <source>
        <dbReference type="ARBA" id="ARBA00022691"/>
    </source>
</evidence>
<dbReference type="OrthoDB" id="9816309at2"/>
<evidence type="ECO:0000313" key="8">
    <source>
        <dbReference type="Proteomes" id="UP000184339"/>
    </source>
</evidence>
<dbReference type="PANTHER" id="PTHR24422:SF19">
    <property type="entry name" value="CHEMOTAXIS PROTEIN METHYLTRANSFERASE"/>
    <property type="match status" value="1"/>
</dbReference>
<evidence type="ECO:0000256" key="1">
    <source>
        <dbReference type="ARBA" id="ARBA00022603"/>
    </source>
</evidence>